<evidence type="ECO:0000256" key="1">
    <source>
        <dbReference type="ARBA" id="ARBA00007469"/>
    </source>
</evidence>
<dbReference type="CDD" id="cd01062">
    <property type="entry name" value="RNase_T2_prok"/>
    <property type="match status" value="1"/>
</dbReference>
<proteinExistence type="inferred from homology"/>
<name>A0ABY7SUP9_9RHOB</name>
<comment type="similarity">
    <text evidence="1 2">Belongs to the RNase T2 family.</text>
</comment>
<feature type="signal peptide" evidence="3">
    <location>
        <begin position="1"/>
        <end position="19"/>
    </location>
</feature>
<dbReference type="InterPro" id="IPR018188">
    <property type="entry name" value="RNase_T2_His_AS_1"/>
</dbReference>
<dbReference type="InterPro" id="IPR036430">
    <property type="entry name" value="RNase_T2-like_sf"/>
</dbReference>
<sequence>MRRLLAALLILLAPLTVRAQDVAGQFDYYVLSLSWSPSWCRAEGDARDAPQCDAGRRTDFVVHGLWPQYEDGWPSYCRTQARDPLRRDSRAMADLMGSGGLAWHQWQKHGRCSGLSADGYYAAIRAASARIALPDVFDDLNRTIRLPARVIEDAFIEANPDLSRDAITITCRGQALQEVRICLTRDLQPRDCAPDIRRDCARPDILMPQVR</sequence>
<reference evidence="4 5" key="1">
    <citation type="submission" date="2021-01" db="EMBL/GenBank/DDBJ databases">
        <title>Biogeographic distribution of Paracoccus.</title>
        <authorList>
            <person name="Hollensteiner J."/>
            <person name="Leineberger J."/>
            <person name="Brinkhoff T."/>
            <person name="Daniel R."/>
        </authorList>
    </citation>
    <scope>NUCLEOTIDE SEQUENCE [LARGE SCALE GENOMIC DNA]</scope>
    <source>
        <strain evidence="4 5">LMG25392</strain>
    </source>
</reference>
<evidence type="ECO:0000313" key="5">
    <source>
        <dbReference type="Proteomes" id="UP001218412"/>
    </source>
</evidence>
<dbReference type="RefSeq" id="WP_272858251.1">
    <property type="nucleotide sequence ID" value="NZ_CP067134.1"/>
</dbReference>
<evidence type="ECO:0000313" key="4">
    <source>
        <dbReference type="EMBL" id="WCR10193.1"/>
    </source>
</evidence>
<protein>
    <submittedName>
        <fullName evidence="4">Ribonuclease T2</fullName>
    </submittedName>
</protein>
<dbReference type="Gene3D" id="3.90.730.10">
    <property type="entry name" value="Ribonuclease T2-like"/>
    <property type="match status" value="1"/>
</dbReference>
<keyword evidence="3" id="KW-0732">Signal</keyword>
<feature type="chain" id="PRO_5046447973" evidence="3">
    <location>
        <begin position="20"/>
        <end position="211"/>
    </location>
</feature>
<organism evidence="4 5">
    <name type="scientific">Paracoccus stylophorae</name>
    <dbReference type="NCBI Taxonomy" id="659350"/>
    <lineage>
        <taxon>Bacteria</taxon>
        <taxon>Pseudomonadati</taxon>
        <taxon>Pseudomonadota</taxon>
        <taxon>Alphaproteobacteria</taxon>
        <taxon>Rhodobacterales</taxon>
        <taxon>Paracoccaceae</taxon>
        <taxon>Paracoccus</taxon>
    </lineage>
</organism>
<dbReference type="SUPFAM" id="SSF55895">
    <property type="entry name" value="Ribonuclease Rh-like"/>
    <property type="match status" value="1"/>
</dbReference>
<dbReference type="InterPro" id="IPR039378">
    <property type="entry name" value="RNase_T2_prok"/>
</dbReference>
<dbReference type="Proteomes" id="UP001218412">
    <property type="component" value="Chromosome"/>
</dbReference>
<keyword evidence="5" id="KW-1185">Reference proteome</keyword>
<dbReference type="PANTHER" id="PTHR11240">
    <property type="entry name" value="RIBONUCLEASE T2"/>
    <property type="match status" value="1"/>
</dbReference>
<evidence type="ECO:0000256" key="3">
    <source>
        <dbReference type="SAM" id="SignalP"/>
    </source>
</evidence>
<dbReference type="Pfam" id="PF00445">
    <property type="entry name" value="Ribonuclease_T2"/>
    <property type="match status" value="1"/>
</dbReference>
<dbReference type="EMBL" id="CP067134">
    <property type="protein sequence ID" value="WCR10193.1"/>
    <property type="molecule type" value="Genomic_DNA"/>
</dbReference>
<dbReference type="PROSITE" id="PS00531">
    <property type="entry name" value="RNASE_T2_2"/>
    <property type="match status" value="1"/>
</dbReference>
<dbReference type="PANTHER" id="PTHR11240:SF22">
    <property type="entry name" value="RIBONUCLEASE T2"/>
    <property type="match status" value="1"/>
</dbReference>
<gene>
    <name evidence="4" type="ORF">JHW45_14130</name>
</gene>
<accession>A0ABY7SUP9</accession>
<dbReference type="InterPro" id="IPR001568">
    <property type="entry name" value="RNase_T2-like"/>
</dbReference>
<dbReference type="PROSITE" id="PS00530">
    <property type="entry name" value="RNASE_T2_1"/>
    <property type="match status" value="1"/>
</dbReference>
<evidence type="ECO:0000256" key="2">
    <source>
        <dbReference type="RuleBase" id="RU004328"/>
    </source>
</evidence>
<dbReference type="InterPro" id="IPR033130">
    <property type="entry name" value="RNase_T2_His_AS_2"/>
</dbReference>